<evidence type="ECO:0000313" key="2">
    <source>
        <dbReference type="EMBL" id="JAH94299.1"/>
    </source>
</evidence>
<proteinExistence type="predicted"/>
<dbReference type="AlphaFoldDB" id="A0A0E9WV58"/>
<feature type="transmembrane region" description="Helical" evidence="1">
    <location>
        <begin position="59"/>
        <end position="82"/>
    </location>
</feature>
<sequence>MWGWERMKMNSMLFLGLLLYLFSVLFLFCFIYFCLFLFFYFPEGQTTPYYIHKTDKTKWVSVFIFYFIFSVLVNFSHTFVTFF</sequence>
<protein>
    <submittedName>
        <fullName evidence="2">Uncharacterized protein</fullName>
    </submittedName>
</protein>
<reference evidence="2" key="1">
    <citation type="submission" date="2014-11" db="EMBL/GenBank/DDBJ databases">
        <authorList>
            <person name="Amaro Gonzalez C."/>
        </authorList>
    </citation>
    <scope>NUCLEOTIDE SEQUENCE</scope>
</reference>
<accession>A0A0E9WV58</accession>
<feature type="transmembrane region" description="Helical" evidence="1">
    <location>
        <begin position="12"/>
        <end position="39"/>
    </location>
</feature>
<name>A0A0E9WV58_ANGAN</name>
<evidence type="ECO:0000256" key="1">
    <source>
        <dbReference type="SAM" id="Phobius"/>
    </source>
</evidence>
<dbReference type="EMBL" id="GBXM01014278">
    <property type="protein sequence ID" value="JAH94299.1"/>
    <property type="molecule type" value="Transcribed_RNA"/>
</dbReference>
<keyword evidence="1" id="KW-0812">Transmembrane</keyword>
<keyword evidence="1" id="KW-0472">Membrane</keyword>
<reference evidence="2" key="2">
    <citation type="journal article" date="2015" name="Fish Shellfish Immunol.">
        <title>Early steps in the European eel (Anguilla anguilla)-Vibrio vulnificus interaction in the gills: Role of the RtxA13 toxin.</title>
        <authorList>
            <person name="Callol A."/>
            <person name="Pajuelo D."/>
            <person name="Ebbesson L."/>
            <person name="Teles M."/>
            <person name="MacKenzie S."/>
            <person name="Amaro C."/>
        </authorList>
    </citation>
    <scope>NUCLEOTIDE SEQUENCE</scope>
</reference>
<organism evidence="2">
    <name type="scientific">Anguilla anguilla</name>
    <name type="common">European freshwater eel</name>
    <name type="synonym">Muraena anguilla</name>
    <dbReference type="NCBI Taxonomy" id="7936"/>
    <lineage>
        <taxon>Eukaryota</taxon>
        <taxon>Metazoa</taxon>
        <taxon>Chordata</taxon>
        <taxon>Craniata</taxon>
        <taxon>Vertebrata</taxon>
        <taxon>Euteleostomi</taxon>
        <taxon>Actinopterygii</taxon>
        <taxon>Neopterygii</taxon>
        <taxon>Teleostei</taxon>
        <taxon>Anguilliformes</taxon>
        <taxon>Anguillidae</taxon>
        <taxon>Anguilla</taxon>
    </lineage>
</organism>
<keyword evidence="1" id="KW-1133">Transmembrane helix</keyword>